<dbReference type="PANTHER" id="PTHR43245">
    <property type="entry name" value="BIFUNCTIONAL POLYMYXIN RESISTANCE PROTEIN ARNA"/>
    <property type="match status" value="1"/>
</dbReference>
<dbReference type="CDD" id="cd08946">
    <property type="entry name" value="SDR_e"/>
    <property type="match status" value="1"/>
</dbReference>
<dbReference type="InterPro" id="IPR036291">
    <property type="entry name" value="NAD(P)-bd_dom_sf"/>
</dbReference>
<name>S9QJZ4_CYSF2</name>
<gene>
    <name evidence="2" type="ORF">D187_007237</name>
</gene>
<organism evidence="2 3">
    <name type="scientific">Cystobacter fuscus (strain ATCC 25194 / DSM 2262 / NBRC 100088 / M29)</name>
    <dbReference type="NCBI Taxonomy" id="1242864"/>
    <lineage>
        <taxon>Bacteria</taxon>
        <taxon>Pseudomonadati</taxon>
        <taxon>Myxococcota</taxon>
        <taxon>Myxococcia</taxon>
        <taxon>Myxococcales</taxon>
        <taxon>Cystobacterineae</taxon>
        <taxon>Archangiaceae</taxon>
        <taxon>Cystobacter</taxon>
    </lineage>
</organism>
<evidence type="ECO:0000313" key="2">
    <source>
        <dbReference type="EMBL" id="EPX56803.1"/>
    </source>
</evidence>
<dbReference type="Gene3D" id="3.40.50.720">
    <property type="entry name" value="NAD(P)-binding Rossmann-like Domain"/>
    <property type="match status" value="1"/>
</dbReference>
<reference evidence="2" key="1">
    <citation type="submission" date="2013-05" db="EMBL/GenBank/DDBJ databases">
        <title>Genome assembly of Cystobacter fuscus DSM 2262.</title>
        <authorList>
            <person name="Sharma G."/>
            <person name="Khatri I."/>
            <person name="Kaur C."/>
            <person name="Mayilraj S."/>
            <person name="Subramanian S."/>
        </authorList>
    </citation>
    <scope>NUCLEOTIDE SEQUENCE [LARGE SCALE GENOMIC DNA]</scope>
    <source>
        <strain evidence="2">DSM 2262</strain>
    </source>
</reference>
<dbReference type="SUPFAM" id="SSF51735">
    <property type="entry name" value="NAD(P)-binding Rossmann-fold domains"/>
    <property type="match status" value="1"/>
</dbReference>
<dbReference type="InterPro" id="IPR001509">
    <property type="entry name" value="Epimerase_deHydtase"/>
</dbReference>
<sequence length="286" mass="31925">MSHVGSIRRVLVTGSSGRLGGEICRQLSGEYQVTGLDTAPGPFTQVIGSVDDRALVFAQVARVDAVIHVASLHAPHREVLPKSRFVDVNVQGALHLLEAAAKHRCQRFVYTSTTSVYGRAMEPRADAAIWVTEELAPGPRDIYDVTKLAAEQLCWLVHEETGLPVITLRTARFYPQPRELMAIHRLHRGLDVRDCAWAHRLALESPVPFGLYNISARSPFRREDLTELLHDASAVIRRRAPTEAGLLLQQGIPLPSRLDRVYVIERAEAELGFHPRFNALELLRDE</sequence>
<comment type="caution">
    <text evidence="2">The sequence shown here is derived from an EMBL/GenBank/DDBJ whole genome shotgun (WGS) entry which is preliminary data.</text>
</comment>
<proteinExistence type="predicted"/>
<dbReference type="eggNOG" id="COG0451">
    <property type="taxonomic scope" value="Bacteria"/>
</dbReference>
<accession>S9QJZ4</accession>
<dbReference type="RefSeq" id="WP_002626035.1">
    <property type="nucleotide sequence ID" value="NZ_ANAH02000065.1"/>
</dbReference>
<dbReference type="AlphaFoldDB" id="S9QJZ4"/>
<feature type="domain" description="NAD-dependent epimerase/dehydratase" evidence="1">
    <location>
        <begin position="10"/>
        <end position="174"/>
    </location>
</feature>
<dbReference type="EMBL" id="ANAH02000065">
    <property type="protein sequence ID" value="EPX56803.1"/>
    <property type="molecule type" value="Genomic_DNA"/>
</dbReference>
<keyword evidence="3" id="KW-1185">Reference proteome</keyword>
<dbReference type="InterPro" id="IPR050177">
    <property type="entry name" value="Lipid_A_modif_metabolic_enz"/>
</dbReference>
<protein>
    <submittedName>
        <fullName evidence="2">UDP-glucose 4-epimerase</fullName>
    </submittedName>
</protein>
<dbReference type="Proteomes" id="UP000011682">
    <property type="component" value="Unassembled WGS sequence"/>
</dbReference>
<evidence type="ECO:0000313" key="3">
    <source>
        <dbReference type="Proteomes" id="UP000011682"/>
    </source>
</evidence>
<dbReference type="PANTHER" id="PTHR43245:SF54">
    <property type="entry name" value="BLL0593 PROTEIN"/>
    <property type="match status" value="1"/>
</dbReference>
<dbReference type="Pfam" id="PF01370">
    <property type="entry name" value="Epimerase"/>
    <property type="match status" value="1"/>
</dbReference>
<evidence type="ECO:0000259" key="1">
    <source>
        <dbReference type="Pfam" id="PF01370"/>
    </source>
</evidence>